<keyword evidence="2" id="KW-1185">Reference proteome</keyword>
<comment type="caution">
    <text evidence="1">The sequence shown here is derived from an EMBL/GenBank/DDBJ whole genome shotgun (WGS) entry which is preliminary data.</text>
</comment>
<dbReference type="Proteomes" id="UP000298246">
    <property type="component" value="Unassembled WGS sequence"/>
</dbReference>
<proteinExistence type="predicted"/>
<evidence type="ECO:0000313" key="1">
    <source>
        <dbReference type="EMBL" id="TFE86727.1"/>
    </source>
</evidence>
<accession>A0A4Y8PZI4</accession>
<organism evidence="1 2">
    <name type="scientific">Paenibacillus athensensis</name>
    <dbReference type="NCBI Taxonomy" id="1967502"/>
    <lineage>
        <taxon>Bacteria</taxon>
        <taxon>Bacillati</taxon>
        <taxon>Bacillota</taxon>
        <taxon>Bacilli</taxon>
        <taxon>Bacillales</taxon>
        <taxon>Paenibacillaceae</taxon>
        <taxon>Paenibacillus</taxon>
    </lineage>
</organism>
<name>A0A4Y8PZI4_9BACL</name>
<protein>
    <submittedName>
        <fullName evidence="1">Uncharacterized protein</fullName>
    </submittedName>
</protein>
<sequence>MNLLIYYNQFAGVIQYLFKHFFWKRLDMNLSLAFSVRLSYNNPCFAFFEAAYAPVVQWI</sequence>
<dbReference type="EMBL" id="MYFO01000017">
    <property type="protein sequence ID" value="TFE86727.1"/>
    <property type="molecule type" value="Genomic_DNA"/>
</dbReference>
<evidence type="ECO:0000313" key="2">
    <source>
        <dbReference type="Proteomes" id="UP000298246"/>
    </source>
</evidence>
<reference evidence="1 2" key="1">
    <citation type="submission" date="2017-03" db="EMBL/GenBank/DDBJ databases">
        <title>Isolation of Levoglucosan Utilizing Bacteria.</title>
        <authorList>
            <person name="Arya A.S."/>
        </authorList>
    </citation>
    <scope>NUCLEOTIDE SEQUENCE [LARGE SCALE GENOMIC DNA]</scope>
    <source>
        <strain evidence="1 2">MEC069</strain>
    </source>
</reference>
<dbReference type="AlphaFoldDB" id="A0A4Y8PZI4"/>
<gene>
    <name evidence="1" type="ORF">B5M42_13960</name>
</gene>